<proteinExistence type="predicted"/>
<feature type="domain" description="L,D-TPase catalytic" evidence="3">
    <location>
        <begin position="103"/>
        <end position="274"/>
    </location>
</feature>
<dbReference type="Proteomes" id="UP000184342">
    <property type="component" value="Unassembled WGS sequence"/>
</dbReference>
<dbReference type="PROSITE" id="PS52029">
    <property type="entry name" value="LD_TPASE"/>
    <property type="match status" value="1"/>
</dbReference>
<dbReference type="GO" id="GO:0008360">
    <property type="term" value="P:regulation of cell shape"/>
    <property type="evidence" value="ECO:0007669"/>
    <property type="project" value="UniProtKB-UniRule"/>
</dbReference>
<feature type="compositionally biased region" description="Polar residues" evidence="2">
    <location>
        <begin position="48"/>
        <end position="59"/>
    </location>
</feature>
<dbReference type="InterPro" id="IPR005490">
    <property type="entry name" value="LD_TPept_cat_dom"/>
</dbReference>
<evidence type="ECO:0000256" key="1">
    <source>
        <dbReference type="PROSITE-ProRule" id="PRU01373"/>
    </source>
</evidence>
<evidence type="ECO:0000259" key="3">
    <source>
        <dbReference type="PROSITE" id="PS52029"/>
    </source>
</evidence>
<evidence type="ECO:0000313" key="4">
    <source>
        <dbReference type="EMBL" id="SHI73878.1"/>
    </source>
</evidence>
<dbReference type="PANTHER" id="PTHR38589:SF1">
    <property type="entry name" value="BLR0621 PROTEIN"/>
    <property type="match status" value="1"/>
</dbReference>
<name>A0A1M6DLK8_9FIRM</name>
<comment type="pathway">
    <text evidence="1">Cell wall biogenesis; peptidoglycan biosynthesis.</text>
</comment>
<evidence type="ECO:0000313" key="5">
    <source>
        <dbReference type="Proteomes" id="UP000184342"/>
    </source>
</evidence>
<keyword evidence="1" id="KW-0961">Cell wall biogenesis/degradation</keyword>
<feature type="active site" description="Nucleophile" evidence="1">
    <location>
        <position position="250"/>
    </location>
</feature>
<sequence>MNKIIVLIITVGVALSVGLAVLYALNTNGKESPRESSAQKETSLVEESMQQTEETTPVSQEIASETKELYVAETTSVAEAFSETEKKDFVENMRIAASVSQMIVVSAQGSSAVISMHEKSVDGSWKEILSTNGWVGENGVGQASEYDTKTPSGIYSLSFAFGIKEKPVTELFYTKVDDSYYWVDDVDSSFYNKFVSLNEVVKDWDSAEHIIECGKAYNYVIPIDYNLERVPGNGSAMFLHVSTGEPTGGCVSVPESDMLFILQNIHSGCIILIDRQENILNY</sequence>
<keyword evidence="1" id="KW-0573">Peptidoglycan synthesis</keyword>
<dbReference type="RefSeq" id="WP_094757287.1">
    <property type="nucleotide sequence ID" value="NZ_FQYT01000006.1"/>
</dbReference>
<reference evidence="4 5" key="1">
    <citation type="submission" date="2016-11" db="EMBL/GenBank/DDBJ databases">
        <authorList>
            <person name="Jaros S."/>
            <person name="Januszkiewicz K."/>
            <person name="Wedrychowicz H."/>
        </authorList>
    </citation>
    <scope>NUCLEOTIDE SEQUENCE [LARGE SCALE GENOMIC DNA]</scope>
    <source>
        <strain evidence="4 5">DSM 15970</strain>
    </source>
</reference>
<gene>
    <name evidence="4" type="ORF">SAMN02745691_00743</name>
</gene>
<dbReference type="AlphaFoldDB" id="A0A1M6DLK8"/>
<feature type="region of interest" description="Disordered" evidence="2">
    <location>
        <begin position="30"/>
        <end position="59"/>
    </location>
</feature>
<keyword evidence="1" id="KW-0133">Cell shape</keyword>
<organism evidence="4 5">
    <name type="scientific">Parasporobacterium paucivorans DSM 15970</name>
    <dbReference type="NCBI Taxonomy" id="1122934"/>
    <lineage>
        <taxon>Bacteria</taxon>
        <taxon>Bacillati</taxon>
        <taxon>Bacillota</taxon>
        <taxon>Clostridia</taxon>
        <taxon>Lachnospirales</taxon>
        <taxon>Lachnospiraceae</taxon>
        <taxon>Parasporobacterium</taxon>
    </lineage>
</organism>
<dbReference type="STRING" id="1122934.SAMN02745691_00743"/>
<keyword evidence="5" id="KW-1185">Reference proteome</keyword>
<evidence type="ECO:0000256" key="2">
    <source>
        <dbReference type="SAM" id="MobiDB-lite"/>
    </source>
</evidence>
<accession>A0A1M6DLK8</accession>
<dbReference type="OrthoDB" id="186490at2"/>
<dbReference type="GO" id="GO:0071555">
    <property type="term" value="P:cell wall organization"/>
    <property type="evidence" value="ECO:0007669"/>
    <property type="project" value="UniProtKB-UniRule"/>
</dbReference>
<dbReference type="EMBL" id="FQYT01000006">
    <property type="protein sequence ID" value="SHI73878.1"/>
    <property type="molecule type" value="Genomic_DNA"/>
</dbReference>
<protein>
    <submittedName>
        <fullName evidence="4">L,D-peptidoglycan transpeptidase YkuD, ErfK/YbiS/YcfS/YnhG family</fullName>
    </submittedName>
</protein>
<dbReference type="PANTHER" id="PTHR38589">
    <property type="entry name" value="BLR0621 PROTEIN"/>
    <property type="match status" value="1"/>
</dbReference>
<dbReference type="GO" id="GO:0016740">
    <property type="term" value="F:transferase activity"/>
    <property type="evidence" value="ECO:0007669"/>
    <property type="project" value="InterPro"/>
</dbReference>
<dbReference type="GO" id="GO:0009252">
    <property type="term" value="P:peptidoglycan biosynthetic process"/>
    <property type="evidence" value="ECO:0007669"/>
    <property type="project" value="UniProtKB-KW"/>
</dbReference>
<feature type="active site" description="Proton donor/acceptor" evidence="1">
    <location>
        <position position="240"/>
    </location>
</feature>